<organism evidence="8 9">
    <name type="scientific">candidate division CSSED10-310 bacterium</name>
    <dbReference type="NCBI Taxonomy" id="2855610"/>
    <lineage>
        <taxon>Bacteria</taxon>
        <taxon>Bacteria division CSSED10-310</taxon>
    </lineage>
</organism>
<proteinExistence type="inferred from homology"/>
<dbReference type="SUPFAM" id="SSF88659">
    <property type="entry name" value="Sigma3 and sigma4 domains of RNA polymerase sigma factors"/>
    <property type="match status" value="1"/>
</dbReference>
<dbReference type="SUPFAM" id="SSF88946">
    <property type="entry name" value="Sigma2 domain of RNA polymerase sigma factors"/>
    <property type="match status" value="1"/>
</dbReference>
<dbReference type="InterPro" id="IPR014284">
    <property type="entry name" value="RNA_pol_sigma-70_dom"/>
</dbReference>
<feature type="domain" description="RNA polymerase sigma-70 region 2" evidence="6">
    <location>
        <begin position="30"/>
        <end position="94"/>
    </location>
</feature>
<dbReference type="Pfam" id="PF04542">
    <property type="entry name" value="Sigma70_r2"/>
    <property type="match status" value="1"/>
</dbReference>
<keyword evidence="2" id="KW-0805">Transcription regulation</keyword>
<evidence type="ECO:0000256" key="1">
    <source>
        <dbReference type="ARBA" id="ARBA00010641"/>
    </source>
</evidence>
<keyword evidence="4" id="KW-0238">DNA-binding</keyword>
<keyword evidence="3" id="KW-0731">Sigma factor</keyword>
<dbReference type="Gene3D" id="1.10.1740.10">
    <property type="match status" value="1"/>
</dbReference>
<dbReference type="InterPro" id="IPR013249">
    <property type="entry name" value="RNA_pol_sigma70_r4_t2"/>
</dbReference>
<dbReference type="EMBL" id="JBHPBY010000004">
    <property type="protein sequence ID" value="MFC1848697.1"/>
    <property type="molecule type" value="Genomic_DNA"/>
</dbReference>
<evidence type="ECO:0000256" key="2">
    <source>
        <dbReference type="ARBA" id="ARBA00023015"/>
    </source>
</evidence>
<comment type="similarity">
    <text evidence="1">Belongs to the sigma-70 factor family. ECF subfamily.</text>
</comment>
<dbReference type="InterPro" id="IPR007627">
    <property type="entry name" value="RNA_pol_sigma70_r2"/>
</dbReference>
<evidence type="ECO:0000313" key="9">
    <source>
        <dbReference type="Proteomes" id="UP001594351"/>
    </source>
</evidence>
<dbReference type="InterPro" id="IPR036388">
    <property type="entry name" value="WH-like_DNA-bd_sf"/>
</dbReference>
<dbReference type="InterPro" id="IPR013324">
    <property type="entry name" value="RNA_pol_sigma_r3/r4-like"/>
</dbReference>
<protein>
    <submittedName>
        <fullName evidence="8">RNA polymerase sigma factor</fullName>
    </submittedName>
</protein>
<keyword evidence="5" id="KW-0804">Transcription</keyword>
<dbReference type="PANTHER" id="PTHR43133">
    <property type="entry name" value="RNA POLYMERASE ECF-TYPE SIGMA FACTO"/>
    <property type="match status" value="1"/>
</dbReference>
<evidence type="ECO:0000259" key="6">
    <source>
        <dbReference type="Pfam" id="PF04542"/>
    </source>
</evidence>
<gene>
    <name evidence="8" type="ORF">ACFL27_00690</name>
</gene>
<accession>A0ABV6YR59</accession>
<dbReference type="PANTHER" id="PTHR43133:SF8">
    <property type="entry name" value="RNA POLYMERASE SIGMA FACTOR HI_1459-RELATED"/>
    <property type="match status" value="1"/>
</dbReference>
<evidence type="ECO:0000256" key="3">
    <source>
        <dbReference type="ARBA" id="ARBA00023082"/>
    </source>
</evidence>
<dbReference type="Pfam" id="PF08281">
    <property type="entry name" value="Sigma70_r4_2"/>
    <property type="match status" value="1"/>
</dbReference>
<dbReference type="NCBIfam" id="TIGR02937">
    <property type="entry name" value="sigma70-ECF"/>
    <property type="match status" value="1"/>
</dbReference>
<reference evidence="8 9" key="1">
    <citation type="submission" date="2024-09" db="EMBL/GenBank/DDBJ databases">
        <title>Laminarin stimulates single cell rates of sulfate reduction while oxygen inhibits transcriptomic activity in coastal marine sediment.</title>
        <authorList>
            <person name="Lindsay M."/>
            <person name="Orcutt B."/>
            <person name="Emerson D."/>
            <person name="Stepanauskas R."/>
            <person name="D'Angelo T."/>
        </authorList>
    </citation>
    <scope>NUCLEOTIDE SEQUENCE [LARGE SCALE GENOMIC DNA]</scope>
    <source>
        <strain evidence="8">SAG AM-311-K15</strain>
    </source>
</reference>
<keyword evidence="9" id="KW-1185">Reference proteome</keyword>
<evidence type="ECO:0000313" key="8">
    <source>
        <dbReference type="EMBL" id="MFC1848697.1"/>
    </source>
</evidence>
<dbReference type="InterPro" id="IPR013325">
    <property type="entry name" value="RNA_pol_sigma_r2"/>
</dbReference>
<dbReference type="Proteomes" id="UP001594351">
    <property type="component" value="Unassembled WGS sequence"/>
</dbReference>
<dbReference type="CDD" id="cd06171">
    <property type="entry name" value="Sigma70_r4"/>
    <property type="match status" value="1"/>
</dbReference>
<evidence type="ECO:0000256" key="4">
    <source>
        <dbReference type="ARBA" id="ARBA00023125"/>
    </source>
</evidence>
<evidence type="ECO:0000259" key="7">
    <source>
        <dbReference type="Pfam" id="PF08281"/>
    </source>
</evidence>
<evidence type="ECO:0000256" key="5">
    <source>
        <dbReference type="ARBA" id="ARBA00023163"/>
    </source>
</evidence>
<sequence>MLDDRNPHTDDELIKTILEGDINRFEVILNRYQDHVFSVVAKHIPSAFQDDVAQDVFIRSYQSLKTYNRDGAFKYWLTSITLRTCYDFWRKRYRSRENSYGSLSENHLKWVEKIIATHSKDNFDQLTAQNEAKEVLEWALGQLTAAERLVVQLVHLEQRSVKETAALLGWSRANVKVRAFRSRKKLHEILKNSMKNKGGAK</sequence>
<comment type="caution">
    <text evidence="8">The sequence shown here is derived from an EMBL/GenBank/DDBJ whole genome shotgun (WGS) entry which is preliminary data.</text>
</comment>
<name>A0ABV6YR59_UNCC1</name>
<feature type="domain" description="RNA polymerase sigma factor 70 region 4 type 2" evidence="7">
    <location>
        <begin position="139"/>
        <end position="186"/>
    </location>
</feature>
<dbReference type="Gene3D" id="1.10.10.10">
    <property type="entry name" value="Winged helix-like DNA-binding domain superfamily/Winged helix DNA-binding domain"/>
    <property type="match status" value="1"/>
</dbReference>
<dbReference type="InterPro" id="IPR039425">
    <property type="entry name" value="RNA_pol_sigma-70-like"/>
</dbReference>